<dbReference type="PANTHER" id="PTHR12486">
    <property type="entry name" value="APRATAXIN-RELATED"/>
    <property type="match status" value="1"/>
</dbReference>
<dbReference type="Pfam" id="PF11969">
    <property type="entry name" value="DcpS_C"/>
    <property type="match status" value="1"/>
</dbReference>
<dbReference type="Proteomes" id="UP000076744">
    <property type="component" value="Unassembled WGS sequence"/>
</dbReference>
<evidence type="ECO:0000313" key="2">
    <source>
        <dbReference type="EMBL" id="OAA60823.1"/>
    </source>
</evidence>
<accession>A0A167TPV3</accession>
<evidence type="ECO:0000256" key="1">
    <source>
        <dbReference type="SAM" id="Phobius"/>
    </source>
</evidence>
<dbReference type="RefSeq" id="XP_018703494.1">
    <property type="nucleotide sequence ID" value="XM_018849467.1"/>
</dbReference>
<name>A0A167TPV3_CORFA</name>
<dbReference type="Gene3D" id="3.30.428.10">
    <property type="entry name" value="HIT-like"/>
    <property type="match status" value="1"/>
</dbReference>
<comment type="caution">
    <text evidence="2">The sequence shown here is derived from an EMBL/GenBank/DDBJ whole genome shotgun (WGS) entry which is preliminary data.</text>
</comment>
<dbReference type="PANTHER" id="PTHR12486:SF4">
    <property type="entry name" value="APRATAXIN"/>
    <property type="match status" value="1"/>
</dbReference>
<dbReference type="EMBL" id="AZHB01000014">
    <property type="protein sequence ID" value="OAA60823.1"/>
    <property type="molecule type" value="Genomic_DNA"/>
</dbReference>
<dbReference type="SUPFAM" id="SSF54197">
    <property type="entry name" value="HIT-like"/>
    <property type="match status" value="1"/>
</dbReference>
<evidence type="ECO:0000313" key="3">
    <source>
        <dbReference type="Proteomes" id="UP000076744"/>
    </source>
</evidence>
<sequence>MQWIKNAFNFLAIAVLYLVKPVHYLANLGWTVKHQPNCRFCKEEAFSKEGSIVYEVNEYPEPSCLCEKQAFANPTPQDDHVRAVNNLNNSSTHHWFIMPKEHLRDIENLTSEHIPLRKTCASKIYSSLFSATNPTCRVLVEAMDRVKEHLLETIASLELRLSVHSGYHRGRRHLFRDIYLPDIISIHHLHLHVVVKSRLLPKILKYWNPLLWKSDAAVMNDLKKR</sequence>
<keyword evidence="3" id="KW-1185">Reference proteome</keyword>
<keyword evidence="1" id="KW-0472">Membrane</keyword>
<keyword evidence="1" id="KW-1133">Transmembrane helix</keyword>
<dbReference type="GO" id="GO:0003697">
    <property type="term" value="F:single-stranded DNA binding"/>
    <property type="evidence" value="ECO:0007669"/>
    <property type="project" value="TreeGrafter"/>
</dbReference>
<proteinExistence type="predicted"/>
<dbReference type="GeneID" id="30022154"/>
<dbReference type="GO" id="GO:0000012">
    <property type="term" value="P:single strand break repair"/>
    <property type="evidence" value="ECO:0007669"/>
    <property type="project" value="TreeGrafter"/>
</dbReference>
<dbReference type="GO" id="GO:0005634">
    <property type="term" value="C:nucleus"/>
    <property type="evidence" value="ECO:0007669"/>
    <property type="project" value="TreeGrafter"/>
</dbReference>
<dbReference type="OrthoDB" id="5133390at2759"/>
<dbReference type="GO" id="GO:0030983">
    <property type="term" value="F:mismatched DNA binding"/>
    <property type="evidence" value="ECO:0007669"/>
    <property type="project" value="TreeGrafter"/>
</dbReference>
<gene>
    <name evidence="2" type="ORF">ISF_05862</name>
</gene>
<protein>
    <submittedName>
        <fullName evidence="2">Histidine triad-like motif-containing protein</fullName>
    </submittedName>
</protein>
<dbReference type="STRING" id="1081104.A0A167TPV3"/>
<reference evidence="2 3" key="1">
    <citation type="journal article" date="2016" name="Genome Biol. Evol.">
        <title>Divergent and convergent evolution of fungal pathogenicity.</title>
        <authorList>
            <person name="Shang Y."/>
            <person name="Xiao G."/>
            <person name="Zheng P."/>
            <person name="Cen K."/>
            <person name="Zhan S."/>
            <person name="Wang C."/>
        </authorList>
    </citation>
    <scope>NUCLEOTIDE SEQUENCE [LARGE SCALE GENOMIC DNA]</scope>
    <source>
        <strain evidence="2 3">ARSEF 2679</strain>
    </source>
</reference>
<dbReference type="GO" id="GO:1990165">
    <property type="term" value="F:single-strand break-containing DNA binding"/>
    <property type="evidence" value="ECO:0007669"/>
    <property type="project" value="TreeGrafter"/>
</dbReference>
<dbReference type="GO" id="GO:0003725">
    <property type="term" value="F:double-stranded RNA binding"/>
    <property type="evidence" value="ECO:0007669"/>
    <property type="project" value="TreeGrafter"/>
</dbReference>
<keyword evidence="1" id="KW-0812">Transmembrane</keyword>
<organism evidence="2 3">
    <name type="scientific">Cordyceps fumosorosea (strain ARSEF 2679)</name>
    <name type="common">Isaria fumosorosea</name>
    <dbReference type="NCBI Taxonomy" id="1081104"/>
    <lineage>
        <taxon>Eukaryota</taxon>
        <taxon>Fungi</taxon>
        <taxon>Dikarya</taxon>
        <taxon>Ascomycota</taxon>
        <taxon>Pezizomycotina</taxon>
        <taxon>Sordariomycetes</taxon>
        <taxon>Hypocreomycetidae</taxon>
        <taxon>Hypocreales</taxon>
        <taxon>Cordycipitaceae</taxon>
        <taxon>Cordyceps</taxon>
    </lineage>
</organism>
<dbReference type="AlphaFoldDB" id="A0A167TPV3"/>
<dbReference type="InterPro" id="IPR036265">
    <property type="entry name" value="HIT-like_sf"/>
</dbReference>
<dbReference type="GO" id="GO:0033699">
    <property type="term" value="F:DNA 5'-adenosine monophosphate hydrolase activity"/>
    <property type="evidence" value="ECO:0007669"/>
    <property type="project" value="TreeGrafter"/>
</dbReference>
<feature type="transmembrane region" description="Helical" evidence="1">
    <location>
        <begin position="7"/>
        <end position="26"/>
    </location>
</feature>